<proteinExistence type="predicted"/>
<feature type="compositionally biased region" description="Polar residues" evidence="1">
    <location>
        <begin position="18"/>
        <end position="30"/>
    </location>
</feature>
<sequence>MSTLPLPYLHRPAGEPTTDVSPTSRTSSYDTGVRMRKTDDRLKGRWWVIVGGDARHHASRLTYLPYCTPTQHDHCDWRFFAPEDCGEEALVCQMDHSGNPLGKLVMAVMLPRRTRCCQDDVVVPECLPSWRMSGPSAYLRAPLNPRRSCQQPKYIKRAGNRSSRKTAAS</sequence>
<evidence type="ECO:0000313" key="3">
    <source>
        <dbReference type="Proteomes" id="UP000182658"/>
    </source>
</evidence>
<reference evidence="2 3" key="1">
    <citation type="submission" date="2016-10" db="EMBL/GenBank/DDBJ databases">
        <title>Draft genome sequence of Coniochaeta ligniaria NRRL30616, a lignocellulolytic fungus for bioabatement of inhibitors in plant biomass hydrolysates.</title>
        <authorList>
            <consortium name="DOE Joint Genome Institute"/>
            <person name="Jimenez D.J."/>
            <person name="Hector R.E."/>
            <person name="Riley R."/>
            <person name="Sun H."/>
            <person name="Grigoriev I.V."/>
            <person name="Van Elsas J.D."/>
            <person name="Nichols N.N."/>
        </authorList>
    </citation>
    <scope>NUCLEOTIDE SEQUENCE [LARGE SCALE GENOMIC DNA]</scope>
    <source>
        <strain evidence="2 3">NRRL 30616</strain>
    </source>
</reference>
<organism evidence="2 3">
    <name type="scientific">Coniochaeta ligniaria NRRL 30616</name>
    <dbReference type="NCBI Taxonomy" id="1408157"/>
    <lineage>
        <taxon>Eukaryota</taxon>
        <taxon>Fungi</taxon>
        <taxon>Dikarya</taxon>
        <taxon>Ascomycota</taxon>
        <taxon>Pezizomycotina</taxon>
        <taxon>Sordariomycetes</taxon>
        <taxon>Sordariomycetidae</taxon>
        <taxon>Coniochaetales</taxon>
        <taxon>Coniochaetaceae</taxon>
        <taxon>Coniochaeta</taxon>
    </lineage>
</organism>
<evidence type="ECO:0000313" key="2">
    <source>
        <dbReference type="EMBL" id="OIW24071.1"/>
    </source>
</evidence>
<feature type="region of interest" description="Disordered" evidence="1">
    <location>
        <begin position="1"/>
        <end position="30"/>
    </location>
</feature>
<evidence type="ECO:0000256" key="1">
    <source>
        <dbReference type="SAM" id="MobiDB-lite"/>
    </source>
</evidence>
<dbReference type="Proteomes" id="UP000182658">
    <property type="component" value="Unassembled WGS sequence"/>
</dbReference>
<gene>
    <name evidence="2" type="ORF">CONLIGDRAFT_124302</name>
</gene>
<accession>A0A1J7I8V0</accession>
<dbReference type="AlphaFoldDB" id="A0A1J7I8V0"/>
<name>A0A1J7I8V0_9PEZI</name>
<protein>
    <submittedName>
        <fullName evidence="2">Uncharacterized protein</fullName>
    </submittedName>
</protein>
<keyword evidence="3" id="KW-1185">Reference proteome</keyword>
<dbReference type="InParanoid" id="A0A1J7I8V0"/>
<dbReference type="EMBL" id="KV875105">
    <property type="protein sequence ID" value="OIW24071.1"/>
    <property type="molecule type" value="Genomic_DNA"/>
</dbReference>